<accession>A0A159YZU8</accession>
<organism evidence="2 3">
    <name type="scientific">Frigidibacter mobilis</name>
    <dbReference type="NCBI Taxonomy" id="1335048"/>
    <lineage>
        <taxon>Bacteria</taxon>
        <taxon>Pseudomonadati</taxon>
        <taxon>Pseudomonadota</taxon>
        <taxon>Alphaproteobacteria</taxon>
        <taxon>Rhodobacterales</taxon>
        <taxon>Paracoccaceae</taxon>
        <taxon>Frigidibacter</taxon>
    </lineage>
</organism>
<keyword evidence="1" id="KW-0812">Transmembrane</keyword>
<reference evidence="2 3" key="1">
    <citation type="submission" date="2015-09" db="EMBL/GenBank/DDBJ databases">
        <title>Complete genome sequence of Defluviimonas alba cai42t isolated from an oilfield in Xinjiang.</title>
        <authorList>
            <person name="Geng S."/>
            <person name="Pan X."/>
            <person name="Wu X."/>
        </authorList>
    </citation>
    <scope>NUCLEOTIDE SEQUENCE [LARGE SCALE GENOMIC DNA]</scope>
    <source>
        <strain evidence="3">cai42</strain>
    </source>
</reference>
<keyword evidence="3" id="KW-1185">Reference proteome</keyword>
<name>A0A159YZU8_9RHOB</name>
<evidence type="ECO:0000256" key="1">
    <source>
        <dbReference type="SAM" id="Phobius"/>
    </source>
</evidence>
<dbReference type="EMBL" id="CP012661">
    <property type="protein sequence ID" value="AMY68116.1"/>
    <property type="molecule type" value="Genomic_DNA"/>
</dbReference>
<protein>
    <submittedName>
        <fullName evidence="2">Uncharacterized protein</fullName>
    </submittedName>
</protein>
<dbReference type="RefSeq" id="WP_066809996.1">
    <property type="nucleotide sequence ID" value="NZ_CP012661.1"/>
</dbReference>
<sequence length="71" mass="7599">MLLPPLRALLVSLWVACIGGAVVIAALTLGWIGWGPFVLGAALGVIVGVPVGIWNARYIKRKDPDWPPRRA</sequence>
<gene>
    <name evidence="2" type="ORF">AKL17_0857</name>
</gene>
<dbReference type="Proteomes" id="UP000076128">
    <property type="component" value="Chromosome"/>
</dbReference>
<dbReference type="STRING" id="1335048.AKL17_0857"/>
<feature type="transmembrane region" description="Helical" evidence="1">
    <location>
        <begin position="37"/>
        <end position="56"/>
    </location>
</feature>
<keyword evidence="1" id="KW-1133">Transmembrane helix</keyword>
<dbReference type="AlphaFoldDB" id="A0A159YZU8"/>
<feature type="transmembrane region" description="Helical" evidence="1">
    <location>
        <begin position="9"/>
        <end position="31"/>
    </location>
</feature>
<evidence type="ECO:0000313" key="3">
    <source>
        <dbReference type="Proteomes" id="UP000076128"/>
    </source>
</evidence>
<proteinExistence type="predicted"/>
<dbReference type="KEGG" id="daa:AKL17_0857"/>
<keyword evidence="1" id="KW-0472">Membrane</keyword>
<evidence type="ECO:0000313" key="2">
    <source>
        <dbReference type="EMBL" id="AMY68116.1"/>
    </source>
</evidence>